<evidence type="ECO:0000256" key="1">
    <source>
        <dbReference type="ARBA" id="ARBA00010515"/>
    </source>
</evidence>
<dbReference type="AlphaFoldDB" id="A0A2P6QX07"/>
<dbReference type="GO" id="GO:0106435">
    <property type="term" value="F:carboxylesterase activity"/>
    <property type="evidence" value="ECO:0007669"/>
    <property type="project" value="UniProtKB-EC"/>
</dbReference>
<feature type="domain" description="Alpha/beta hydrolase fold-3" evidence="2">
    <location>
        <begin position="75"/>
        <end position="302"/>
    </location>
</feature>
<dbReference type="GO" id="GO:0033987">
    <property type="term" value="F:2-hydroxyisoflavanone dehydratase activity"/>
    <property type="evidence" value="ECO:0007669"/>
    <property type="project" value="UniProtKB-EC"/>
</dbReference>
<dbReference type="EMBL" id="PDCK01000042">
    <property type="protein sequence ID" value="PRQ38694.1"/>
    <property type="molecule type" value="Genomic_DNA"/>
</dbReference>
<dbReference type="InterPro" id="IPR013094">
    <property type="entry name" value="AB_hydrolase_3"/>
</dbReference>
<dbReference type="Proteomes" id="UP000238479">
    <property type="component" value="Chromosome 4"/>
</dbReference>
<keyword evidence="3" id="KW-0378">Hydrolase</keyword>
<dbReference type="EC" id="4.2.1.105" evidence="3"/>
<proteinExistence type="inferred from homology"/>
<name>A0A2P6QX07_ROSCH</name>
<organism evidence="3 4">
    <name type="scientific">Rosa chinensis</name>
    <name type="common">China rose</name>
    <dbReference type="NCBI Taxonomy" id="74649"/>
    <lineage>
        <taxon>Eukaryota</taxon>
        <taxon>Viridiplantae</taxon>
        <taxon>Streptophyta</taxon>
        <taxon>Embryophyta</taxon>
        <taxon>Tracheophyta</taxon>
        <taxon>Spermatophyta</taxon>
        <taxon>Magnoliopsida</taxon>
        <taxon>eudicotyledons</taxon>
        <taxon>Gunneridae</taxon>
        <taxon>Pentapetalae</taxon>
        <taxon>rosids</taxon>
        <taxon>fabids</taxon>
        <taxon>Rosales</taxon>
        <taxon>Rosaceae</taxon>
        <taxon>Rosoideae</taxon>
        <taxon>Rosoideae incertae sedis</taxon>
        <taxon>Rosa</taxon>
    </lineage>
</organism>
<dbReference type="STRING" id="74649.A0A2P6QX07"/>
<dbReference type="PANTHER" id="PTHR23024:SF551">
    <property type="entry name" value="2-HYDROXYISOFLAVANONE DEHYDRATASE-LIKE"/>
    <property type="match status" value="1"/>
</dbReference>
<comment type="similarity">
    <text evidence="1">Belongs to the 'GDXG' lipolytic enzyme family.</text>
</comment>
<evidence type="ECO:0000259" key="2">
    <source>
        <dbReference type="Pfam" id="PF07859"/>
    </source>
</evidence>
<reference evidence="3 4" key="1">
    <citation type="journal article" date="2018" name="Nat. Genet.">
        <title>The Rosa genome provides new insights in the design of modern roses.</title>
        <authorList>
            <person name="Bendahmane M."/>
        </authorList>
    </citation>
    <scope>NUCLEOTIDE SEQUENCE [LARGE SCALE GENOMIC DNA]</scope>
    <source>
        <strain evidence="4">cv. Old Blush</strain>
    </source>
</reference>
<dbReference type="PANTHER" id="PTHR23024">
    <property type="entry name" value="ARYLACETAMIDE DEACETYLASE"/>
    <property type="match status" value="1"/>
</dbReference>
<dbReference type="EC" id="3.1.1.1" evidence="3"/>
<evidence type="ECO:0000313" key="4">
    <source>
        <dbReference type="Proteomes" id="UP000238479"/>
    </source>
</evidence>
<dbReference type="SUPFAM" id="SSF53474">
    <property type="entry name" value="alpha/beta-Hydrolases"/>
    <property type="match status" value="1"/>
</dbReference>
<protein>
    <submittedName>
        <fullName evidence="3">Putative carboxylesterase, 2-hydroxyisoflavanone dehydratase</fullName>
        <ecNumber evidence="3">3.1.1.1</ecNumber>
        <ecNumber evidence="3">4.2.1.105</ecNumber>
    </submittedName>
</protein>
<keyword evidence="3" id="KW-0456">Lyase</keyword>
<gene>
    <name evidence="3" type="ORF">RchiOBHm_Chr4g0416841</name>
</gene>
<comment type="caution">
    <text evidence="3">The sequence shown here is derived from an EMBL/GenBank/DDBJ whole genome shotgun (WGS) entry which is preliminary data.</text>
</comment>
<dbReference type="Gramene" id="PRQ38694">
    <property type="protein sequence ID" value="PRQ38694"/>
    <property type="gene ID" value="RchiOBHm_Chr4g0416841"/>
</dbReference>
<accession>A0A2P6QX07</accession>
<dbReference type="OMA" id="TEESVWI"/>
<dbReference type="Pfam" id="PF07859">
    <property type="entry name" value="Abhydrolase_3"/>
    <property type="match status" value="1"/>
</dbReference>
<dbReference type="InterPro" id="IPR050466">
    <property type="entry name" value="Carboxylest/Gibb_receptor"/>
</dbReference>
<dbReference type="Gene3D" id="3.40.50.1820">
    <property type="entry name" value="alpha/beta hydrolase"/>
    <property type="match status" value="1"/>
</dbReference>
<evidence type="ECO:0000313" key="3">
    <source>
        <dbReference type="EMBL" id="PRQ38694.1"/>
    </source>
</evidence>
<sequence>MGSTTTKEIAAEIPNLIKHYKDGTVERLFGSPHVPPSLNDPDTGVSSKDITISHNPLISARLYLPQNQTKKLPILLYFHGGGFCVESAFSSLDHRYLNRLVSEAQVIAVSVEYRLAPESPLPAAYEDCWAALQWVASHSLNEDDTSHKEPWLADFGDFDRVYIGGDSAGGNLAHNIAMRAGIESLPGGVKILGAILSHPYFWGSKPIGSEPKGEDNDKSLPYLVWNFAYPSADGGIDNPLINPMVSGAPSLAGLGCSRLLVCVAGKDELRDRSVWYYNLVKESGWKGEVELFEVEGEEHCFHILYEKETENVKKMIKRLADFLVQ</sequence>
<dbReference type="OrthoDB" id="408631at2759"/>
<dbReference type="InterPro" id="IPR029058">
    <property type="entry name" value="AB_hydrolase_fold"/>
</dbReference>
<keyword evidence="4" id="KW-1185">Reference proteome</keyword>